<dbReference type="InterPro" id="IPR000073">
    <property type="entry name" value="AB_hydrolase_1"/>
</dbReference>
<feature type="domain" description="AB hydrolase-1" evidence="1">
    <location>
        <begin position="1"/>
        <end position="83"/>
    </location>
</feature>
<evidence type="ECO:0000259" key="1">
    <source>
        <dbReference type="Pfam" id="PF00561"/>
    </source>
</evidence>
<dbReference type="GO" id="GO:0016787">
    <property type="term" value="F:hydrolase activity"/>
    <property type="evidence" value="ECO:0007669"/>
    <property type="project" value="UniProtKB-KW"/>
</dbReference>
<organism evidence="2 3">
    <name type="scientific">Nocardia fusca</name>
    <dbReference type="NCBI Taxonomy" id="941183"/>
    <lineage>
        <taxon>Bacteria</taxon>
        <taxon>Bacillati</taxon>
        <taxon>Actinomycetota</taxon>
        <taxon>Actinomycetes</taxon>
        <taxon>Mycobacteriales</taxon>
        <taxon>Nocardiaceae</taxon>
        <taxon>Nocardia</taxon>
    </lineage>
</organism>
<comment type="caution">
    <text evidence="2">The sequence shown here is derived from an EMBL/GenBank/DDBJ whole genome shotgun (WGS) entry which is preliminary data.</text>
</comment>
<reference evidence="2 3" key="1">
    <citation type="submission" date="2024-06" db="EMBL/GenBank/DDBJ databases">
        <title>The Natural Products Discovery Center: Release of the First 8490 Sequenced Strains for Exploring Actinobacteria Biosynthetic Diversity.</title>
        <authorList>
            <person name="Kalkreuter E."/>
            <person name="Kautsar S.A."/>
            <person name="Yang D."/>
            <person name="Bader C.D."/>
            <person name="Teijaro C.N."/>
            <person name="Fluegel L."/>
            <person name="Davis C.M."/>
            <person name="Simpson J.R."/>
            <person name="Lauterbach L."/>
            <person name="Steele A.D."/>
            <person name="Gui C."/>
            <person name="Meng S."/>
            <person name="Li G."/>
            <person name="Viehrig K."/>
            <person name="Ye F."/>
            <person name="Su P."/>
            <person name="Kiefer A.F."/>
            <person name="Nichols A."/>
            <person name="Cepeda A.J."/>
            <person name="Yan W."/>
            <person name="Fan B."/>
            <person name="Jiang Y."/>
            <person name="Adhikari A."/>
            <person name="Zheng C.-J."/>
            <person name="Schuster L."/>
            <person name="Cowan T.M."/>
            <person name="Smanski M.J."/>
            <person name="Chevrette M.G."/>
            <person name="De Carvalho L.P.S."/>
            <person name="Shen B."/>
        </authorList>
    </citation>
    <scope>NUCLEOTIDE SEQUENCE [LARGE SCALE GENOMIC DNA]</scope>
    <source>
        <strain evidence="2 3">NPDC050671</strain>
    </source>
</reference>
<dbReference type="PANTHER" id="PTHR43329">
    <property type="entry name" value="EPOXIDE HYDROLASE"/>
    <property type="match status" value="1"/>
</dbReference>
<dbReference type="Proteomes" id="UP001551658">
    <property type="component" value="Unassembled WGS sequence"/>
</dbReference>
<evidence type="ECO:0000313" key="3">
    <source>
        <dbReference type="Proteomes" id="UP001551658"/>
    </source>
</evidence>
<dbReference type="SUPFAM" id="SSF53474">
    <property type="entry name" value="alpha/beta-Hydrolases"/>
    <property type="match status" value="1"/>
</dbReference>
<keyword evidence="2" id="KW-0378">Hydrolase</keyword>
<gene>
    <name evidence="2" type="ORF">AB0H72_14890</name>
</gene>
<sequence length="206" mass="22355">MLCVHGFPDDQSVWDGVAAELESGFHVVSFDVRGSGGSDAPRRIRDYRLDQLADDIGRVIDAVAAGKKVHLLGHDWGSVQAWHRPEFVRVAGPVANVVCFLGGLNQGNRLTCTFSFGRAIQKRCSAQKNLLTCGNVLQVVPSAGFEPATPALGERSMSGLPGLASVGEVAEAALTWFFRVCAVGLCWWFVDVLRTFCVRPDRHRSS</sequence>
<dbReference type="Gene3D" id="3.40.50.1820">
    <property type="entry name" value="alpha/beta hydrolase"/>
    <property type="match status" value="1"/>
</dbReference>
<dbReference type="InterPro" id="IPR029058">
    <property type="entry name" value="AB_hydrolase_fold"/>
</dbReference>
<dbReference type="RefSeq" id="WP_357978793.1">
    <property type="nucleotide sequence ID" value="NZ_JBFAIH010000007.1"/>
</dbReference>
<dbReference type="Pfam" id="PF00561">
    <property type="entry name" value="Abhydrolase_1"/>
    <property type="match status" value="1"/>
</dbReference>
<proteinExistence type="predicted"/>
<evidence type="ECO:0000313" key="2">
    <source>
        <dbReference type="EMBL" id="MEV0363982.1"/>
    </source>
</evidence>
<keyword evidence="3" id="KW-1185">Reference proteome</keyword>
<accession>A0ABV3F8L7</accession>
<name>A0ABV3F8L7_9NOCA</name>
<protein>
    <submittedName>
        <fullName evidence="2">Alpha/beta fold hydrolase</fullName>
    </submittedName>
</protein>
<dbReference type="EMBL" id="JBFAIH010000007">
    <property type="protein sequence ID" value="MEV0363982.1"/>
    <property type="molecule type" value="Genomic_DNA"/>
</dbReference>